<dbReference type="Proteomes" id="UP000033533">
    <property type="component" value="Unassembled WGS sequence"/>
</dbReference>
<sequence length="677" mass="75225">MASYKDGNYHAENQGMHDLVKVDAKIKNNKIVELQIDASKETKNIGQLAAPKMQAKILAAQSADVDVISGASVTSNAIKKDIQEIINEASGKPAQSKSIRKAPDWLGNEPEIDSEEIKKVIHADIVIVGGGNAGTMCAFAASEKHKKVAVIEAQAEDNVYYYGMHDIAAVNSDFQLENGAPKIKKSEFIAEYQRRTHNRTDPMLVKQFVDNSGAMIDWLMDHTAPEVVNKACLLNVTSKHDYLPQGREINKFTSWTGAVQINYNAAAPKLIADAEKQGAKWYWETKGVKLIHESYSVEEQDEKTSENGEVSFFSKKVPHQKVTGVIAKDKNGQFIEFLANDAVVLTGGDYGGNPQMYEALQDEKRNVYEAHGLDTEELHCPSFGRDGSGIKMALWAGATMDPGPRCAVDPQVILNSDKYATNVLRWGSSFSGQPAPEIGASRFNPWGSPFIYFDSNGKRFTDETVLGVFGMRERVERSKPGRYFAIWDSQWPELMRRSIPEHFSVPTGGDEEVDLYQEFQSWLDRGAKGAKTNPGETVSCWGAQDLDTLLTYMHLNEEQKENIKAEIAKYNHFCEQGEDTDFGRDPKLLLPVNKGLFFGMYFVEDKPMTGIVTLNGVNTDSEQRVVDSNWNPIDNLYACGNNAGERFAIEYSTPMQGLTLGMAMTLGWVLGYQLAQK</sequence>
<dbReference type="InterPro" id="IPR027477">
    <property type="entry name" value="Succ_DH/fumarate_Rdtase_cat_sf"/>
</dbReference>
<dbReference type="InterPro" id="IPR050315">
    <property type="entry name" value="FAD-oxidoreductase_2"/>
</dbReference>
<dbReference type="SUPFAM" id="SSF56425">
    <property type="entry name" value="Succinate dehydrogenase/fumarate reductase flavoprotein, catalytic domain"/>
    <property type="match status" value="1"/>
</dbReference>
<comment type="caution">
    <text evidence="11">The sequence shown here is derived from an EMBL/GenBank/DDBJ whole genome shotgun (WGS) entry which is preliminary data.</text>
</comment>
<dbReference type="AlphaFoldDB" id="A0A0F4LKG5"/>
<dbReference type="GO" id="GO:0016020">
    <property type="term" value="C:membrane"/>
    <property type="evidence" value="ECO:0007669"/>
    <property type="project" value="InterPro"/>
</dbReference>
<dbReference type="PANTHER" id="PTHR43400">
    <property type="entry name" value="FUMARATE REDUCTASE"/>
    <property type="match status" value="1"/>
</dbReference>
<gene>
    <name evidence="11" type="ORF">JF76_02340</name>
</gene>
<dbReference type="InterPro" id="IPR007329">
    <property type="entry name" value="FMN-bd"/>
</dbReference>
<evidence type="ECO:0000256" key="5">
    <source>
        <dbReference type="ARBA" id="ARBA00015872"/>
    </source>
</evidence>
<evidence type="ECO:0000313" key="12">
    <source>
        <dbReference type="Proteomes" id="UP000033533"/>
    </source>
</evidence>
<dbReference type="PANTHER" id="PTHR43400:SF7">
    <property type="entry name" value="FAD-DEPENDENT OXIDOREDUCTASE 2 FAD BINDING DOMAIN-CONTAINING PROTEIN"/>
    <property type="match status" value="1"/>
</dbReference>
<keyword evidence="6" id="KW-0285">Flavoprotein</keyword>
<dbReference type="Gene3D" id="3.90.1010.20">
    <property type="match status" value="1"/>
</dbReference>
<evidence type="ECO:0000256" key="4">
    <source>
        <dbReference type="ARBA" id="ARBA00013137"/>
    </source>
</evidence>
<evidence type="ECO:0000256" key="6">
    <source>
        <dbReference type="ARBA" id="ARBA00022630"/>
    </source>
</evidence>
<dbReference type="SUPFAM" id="SSF51905">
    <property type="entry name" value="FAD/NAD(P)-binding domain"/>
    <property type="match status" value="1"/>
</dbReference>
<dbReference type="PATRIC" id="fig|1218493.3.peg.247"/>
<evidence type="ECO:0000256" key="3">
    <source>
        <dbReference type="ARBA" id="ARBA00008040"/>
    </source>
</evidence>
<comment type="cofactor">
    <cofactor evidence="2">
        <name>FAD</name>
        <dbReference type="ChEBI" id="CHEBI:57692"/>
    </cofactor>
</comment>
<evidence type="ECO:0000256" key="2">
    <source>
        <dbReference type="ARBA" id="ARBA00001974"/>
    </source>
</evidence>
<evidence type="ECO:0000256" key="8">
    <source>
        <dbReference type="ARBA" id="ARBA00023002"/>
    </source>
</evidence>
<comment type="catalytic activity">
    <reaction evidence="9">
        <text>dihydrourocanate + A = urocanate + AH2</text>
        <dbReference type="Rhea" id="RHEA:36059"/>
        <dbReference type="ChEBI" id="CHEBI:13193"/>
        <dbReference type="ChEBI" id="CHEBI:17499"/>
        <dbReference type="ChEBI" id="CHEBI:27247"/>
        <dbReference type="ChEBI" id="CHEBI:72991"/>
        <dbReference type="EC" id="1.3.99.33"/>
    </reaction>
</comment>
<comment type="similarity">
    <text evidence="3">Belongs to the FAD-dependent oxidoreductase 2 family. FRD/SDH subfamily.</text>
</comment>
<comment type="cofactor">
    <cofactor evidence="1">
        <name>FMN</name>
        <dbReference type="ChEBI" id="CHEBI:58210"/>
    </cofactor>
</comment>
<dbReference type="OrthoDB" id="9812295at2"/>
<dbReference type="Pfam" id="PF00890">
    <property type="entry name" value="FAD_binding_2"/>
    <property type="match status" value="1"/>
</dbReference>
<reference evidence="11 12" key="1">
    <citation type="submission" date="2014-12" db="EMBL/GenBank/DDBJ databases">
        <title>Comparative genomics of the lactic acid bacteria isolated from the honey bee gut.</title>
        <authorList>
            <person name="Ellegaard K.M."/>
            <person name="Tamarit D."/>
            <person name="Javelind E."/>
            <person name="Olofsson T."/>
            <person name="Andersson S.G."/>
            <person name="Vasquez A."/>
        </authorList>
    </citation>
    <scope>NUCLEOTIDE SEQUENCE [LARGE SCALE GENOMIC DNA]</scope>
    <source>
        <strain evidence="11 12">Biut2</strain>
    </source>
</reference>
<dbReference type="EMBL" id="JXBY01000004">
    <property type="protein sequence ID" value="KJY59070.1"/>
    <property type="molecule type" value="Genomic_DNA"/>
</dbReference>
<dbReference type="RefSeq" id="WP_045927459.1">
    <property type="nucleotide sequence ID" value="NZ_JBHSZS010000005.1"/>
</dbReference>
<evidence type="ECO:0000259" key="10">
    <source>
        <dbReference type="SMART" id="SM00900"/>
    </source>
</evidence>
<dbReference type="Pfam" id="PF04205">
    <property type="entry name" value="FMN_bind"/>
    <property type="match status" value="1"/>
</dbReference>
<organism evidence="11 12">
    <name type="scientific">Lactobacillus kullabergensis</name>
    <dbReference type="NCBI Taxonomy" id="1218493"/>
    <lineage>
        <taxon>Bacteria</taxon>
        <taxon>Bacillati</taxon>
        <taxon>Bacillota</taxon>
        <taxon>Bacilli</taxon>
        <taxon>Lactobacillales</taxon>
        <taxon>Lactobacillaceae</taxon>
        <taxon>Lactobacillus</taxon>
    </lineage>
</organism>
<dbReference type="GO" id="GO:0033765">
    <property type="term" value="F:steroid dehydrogenase activity, acting on the CH-CH group of donors"/>
    <property type="evidence" value="ECO:0007669"/>
    <property type="project" value="UniProtKB-ARBA"/>
</dbReference>
<feature type="domain" description="FMN-binding" evidence="10">
    <location>
        <begin position="15"/>
        <end position="89"/>
    </location>
</feature>
<dbReference type="Gene3D" id="3.90.700.10">
    <property type="entry name" value="Succinate dehydrogenase/fumarate reductase flavoprotein, catalytic domain"/>
    <property type="match status" value="1"/>
</dbReference>
<name>A0A0F4LKG5_9LACO</name>
<dbReference type="InterPro" id="IPR003953">
    <property type="entry name" value="FAD-dep_OxRdtase_2_FAD-bd"/>
</dbReference>
<dbReference type="InterPro" id="IPR036188">
    <property type="entry name" value="FAD/NAD-bd_sf"/>
</dbReference>
<keyword evidence="7" id="KW-0274">FAD</keyword>
<evidence type="ECO:0000256" key="7">
    <source>
        <dbReference type="ARBA" id="ARBA00022827"/>
    </source>
</evidence>
<dbReference type="SMART" id="SM00900">
    <property type="entry name" value="FMN_bind"/>
    <property type="match status" value="1"/>
</dbReference>
<evidence type="ECO:0000313" key="11">
    <source>
        <dbReference type="EMBL" id="KJY59070.1"/>
    </source>
</evidence>
<proteinExistence type="inferred from homology"/>
<evidence type="ECO:0000256" key="9">
    <source>
        <dbReference type="ARBA" id="ARBA00049922"/>
    </source>
</evidence>
<dbReference type="HOGENOM" id="CLU_011398_4_3_9"/>
<accession>A0A0F4LKG5</accession>
<keyword evidence="8" id="KW-0560">Oxidoreductase</keyword>
<dbReference type="Gene3D" id="3.50.50.60">
    <property type="entry name" value="FAD/NAD(P)-binding domain"/>
    <property type="match status" value="2"/>
</dbReference>
<dbReference type="GO" id="GO:0010181">
    <property type="term" value="F:FMN binding"/>
    <property type="evidence" value="ECO:0007669"/>
    <property type="project" value="InterPro"/>
</dbReference>
<protein>
    <recommendedName>
        <fullName evidence="5">Urocanate reductase</fullName>
        <ecNumber evidence="4">1.3.99.33</ecNumber>
    </recommendedName>
</protein>
<dbReference type="EC" id="1.3.99.33" evidence="4"/>
<evidence type="ECO:0000256" key="1">
    <source>
        <dbReference type="ARBA" id="ARBA00001917"/>
    </source>
</evidence>
<dbReference type="STRING" id="1218493.JF76_02340"/>